<keyword evidence="2" id="KW-0460">Magnesium</keyword>
<proteinExistence type="inferred from homology"/>
<reference evidence="3" key="1">
    <citation type="submission" date="2012-01" db="EMBL/GenBank/DDBJ databases">
        <title>The Genome Sequence of Treponema denticola H-22.</title>
        <authorList>
            <consortium name="The Broad Institute Genome Sequencing Platform"/>
            <person name="Earl A."/>
            <person name="Ward D."/>
            <person name="Feldgarden M."/>
            <person name="Gevers D."/>
            <person name="Blanton J.M."/>
            <person name="Fenno C.J."/>
            <person name="Baranova O.V."/>
            <person name="Mathney J."/>
            <person name="Dewhirst F.E."/>
            <person name="Izard J."/>
            <person name="Young S.K."/>
            <person name="Zeng Q."/>
            <person name="Gargeya S."/>
            <person name="Fitzgerald M."/>
            <person name="Haas B."/>
            <person name="Abouelleil A."/>
            <person name="Alvarado L."/>
            <person name="Arachchi H.M."/>
            <person name="Berlin A."/>
            <person name="Chapman S.B."/>
            <person name="Gearin G."/>
            <person name="Goldberg J."/>
            <person name="Griggs A."/>
            <person name="Gujja S."/>
            <person name="Hansen M."/>
            <person name="Heiman D."/>
            <person name="Howarth C."/>
            <person name="Larimer J."/>
            <person name="Lui A."/>
            <person name="MacDonald P.J.P."/>
            <person name="McCowen C."/>
            <person name="Montmayeur A."/>
            <person name="Murphy C."/>
            <person name="Neiman D."/>
            <person name="Pearson M."/>
            <person name="Priest M."/>
            <person name="Roberts A."/>
            <person name="Saif S."/>
            <person name="Shea T."/>
            <person name="Sisk P."/>
            <person name="Stolte C."/>
            <person name="Sykes S."/>
            <person name="Wortman J."/>
            <person name="Nusbaum C."/>
            <person name="Birren B."/>
        </authorList>
    </citation>
    <scope>NUCLEOTIDE SEQUENCE [LARGE SCALE GENOMIC DNA]</scope>
    <source>
        <strain evidence="3">H-22</strain>
    </source>
</reference>
<feature type="active site" description="Proton acceptor" evidence="2">
    <location>
        <position position="61"/>
    </location>
</feature>
<dbReference type="Pfam" id="PF01255">
    <property type="entry name" value="Prenyltransf"/>
    <property type="match status" value="1"/>
</dbReference>
<protein>
    <recommendedName>
        <fullName evidence="2">Isoprenyl transferase</fullName>
        <ecNumber evidence="2">2.5.1.-</ecNumber>
    </recommendedName>
</protein>
<dbReference type="AlphaFoldDB" id="A0A0E2EIK0"/>
<evidence type="ECO:0000256" key="2">
    <source>
        <dbReference type="HAMAP-Rule" id="MF_01139"/>
    </source>
</evidence>
<comment type="similarity">
    <text evidence="2">Belongs to the UPP synthase family.</text>
</comment>
<dbReference type="FunFam" id="3.40.1180.10:FF:000001">
    <property type="entry name" value="(2E,6E)-farnesyl-diphosphate-specific ditrans,polycis-undecaprenyl-diphosphate synthase"/>
    <property type="match status" value="1"/>
</dbReference>
<dbReference type="GO" id="GO:0000287">
    <property type="term" value="F:magnesium ion binding"/>
    <property type="evidence" value="ECO:0007669"/>
    <property type="project" value="UniProtKB-UniRule"/>
</dbReference>
<dbReference type="InterPro" id="IPR018520">
    <property type="entry name" value="UPP_synth-like_CS"/>
</dbReference>
<feature type="binding site" evidence="2">
    <location>
        <begin position="14"/>
        <end position="17"/>
    </location>
    <ligand>
        <name>substrate</name>
    </ligand>
</feature>
<feature type="binding site" evidence="2">
    <location>
        <position position="194"/>
    </location>
    <ligand>
        <name>Mg(2+)</name>
        <dbReference type="ChEBI" id="CHEBI:18420"/>
    </ligand>
</feature>
<dbReference type="Proteomes" id="UP000011705">
    <property type="component" value="Chromosome"/>
</dbReference>
<dbReference type="RefSeq" id="WP_002667740.1">
    <property type="nucleotide sequence ID" value="NZ_CM001795.1"/>
</dbReference>
<evidence type="ECO:0000313" key="3">
    <source>
        <dbReference type="EMBL" id="EMB34283.1"/>
    </source>
</evidence>
<dbReference type="SUPFAM" id="SSF64005">
    <property type="entry name" value="Undecaprenyl diphosphate synthase"/>
    <property type="match status" value="1"/>
</dbReference>
<dbReference type="PANTHER" id="PTHR10291">
    <property type="entry name" value="DEHYDRODOLICHYL DIPHOSPHATE SYNTHASE FAMILY MEMBER"/>
    <property type="match status" value="1"/>
</dbReference>
<dbReference type="EC" id="2.5.1.-" evidence="2"/>
<feature type="binding site" evidence="2">
    <location>
        <position position="26"/>
    </location>
    <ligand>
        <name>substrate</name>
    </ligand>
</feature>
<dbReference type="GO" id="GO:0016094">
    <property type="term" value="P:polyprenol biosynthetic process"/>
    <property type="evidence" value="ECO:0007669"/>
    <property type="project" value="TreeGrafter"/>
</dbReference>
<feature type="binding site" evidence="2">
    <location>
        <begin position="58"/>
        <end position="60"/>
    </location>
    <ligand>
        <name>substrate</name>
    </ligand>
</feature>
<dbReference type="PATRIC" id="fig|999432.5.peg.1073"/>
<dbReference type="Gene3D" id="3.40.1180.10">
    <property type="entry name" value="Decaprenyl diphosphate synthase-like"/>
    <property type="match status" value="1"/>
</dbReference>
<dbReference type="InterPro" id="IPR001441">
    <property type="entry name" value="UPP_synth-like"/>
</dbReference>
<feature type="binding site" evidence="2">
    <location>
        <position position="175"/>
    </location>
    <ligand>
        <name>substrate</name>
    </ligand>
</feature>
<organism evidence="3">
    <name type="scientific">Treponema denticola H-22</name>
    <dbReference type="NCBI Taxonomy" id="999432"/>
    <lineage>
        <taxon>Bacteria</taxon>
        <taxon>Pseudomonadati</taxon>
        <taxon>Spirochaetota</taxon>
        <taxon>Spirochaetia</taxon>
        <taxon>Spirochaetales</taxon>
        <taxon>Treponemataceae</taxon>
        <taxon>Treponema</taxon>
    </lineage>
</organism>
<evidence type="ECO:0000256" key="1">
    <source>
        <dbReference type="ARBA" id="ARBA00022679"/>
    </source>
</evidence>
<name>A0A0E2EIK0_TREDN</name>
<comment type="subunit">
    <text evidence="2">Homodimer.</text>
</comment>
<dbReference type="PANTHER" id="PTHR10291:SF0">
    <property type="entry name" value="DEHYDRODOLICHYL DIPHOSPHATE SYNTHASE 2"/>
    <property type="match status" value="1"/>
</dbReference>
<dbReference type="GO" id="GO:0045547">
    <property type="term" value="F:ditrans,polycis-polyprenyl diphosphate synthase [(2E,6E)-farnesyl diphosphate specific] activity"/>
    <property type="evidence" value="ECO:0007669"/>
    <property type="project" value="TreeGrafter"/>
</dbReference>
<dbReference type="EMBL" id="AGDV01000009">
    <property type="protein sequence ID" value="EMB34283.1"/>
    <property type="molecule type" value="Genomic_DNA"/>
</dbReference>
<comment type="cofactor">
    <cofactor evidence="2">
        <name>Mg(2+)</name>
        <dbReference type="ChEBI" id="CHEBI:18420"/>
    </cofactor>
    <text evidence="2">Binds 2 magnesium ions per subunit.</text>
</comment>
<dbReference type="NCBIfam" id="TIGR00055">
    <property type="entry name" value="uppS"/>
    <property type="match status" value="1"/>
</dbReference>
<feature type="binding site" evidence="2">
    <location>
        <position position="30"/>
    </location>
    <ligand>
        <name>substrate</name>
    </ligand>
</feature>
<keyword evidence="2" id="KW-0479">Metal-binding</keyword>
<accession>A0A0E2EIK0</accession>
<comment type="function">
    <text evidence="2">Catalyzes the condensation of isopentenyl diphosphate (IPP) with allylic pyrophosphates generating different type of terpenoids.</text>
</comment>
<feature type="active site" evidence="2">
    <location>
        <position position="13"/>
    </location>
</feature>
<dbReference type="InterPro" id="IPR036424">
    <property type="entry name" value="UPP_synth-like_sf"/>
</dbReference>
<dbReference type="PROSITE" id="PS01066">
    <property type="entry name" value="UPP_SYNTHASE"/>
    <property type="match status" value="1"/>
</dbReference>
<feature type="binding site" evidence="2">
    <location>
        <begin position="181"/>
        <end position="183"/>
    </location>
    <ligand>
        <name>substrate</name>
    </ligand>
</feature>
<dbReference type="CDD" id="cd00475">
    <property type="entry name" value="Cis_IPPS"/>
    <property type="match status" value="1"/>
</dbReference>
<keyword evidence="1 2" id="KW-0808">Transferase</keyword>
<sequence length="227" mass="25879">MSDELKHIAIVMDGNGRWAKKRGLPRSMGHKEGLNTVKRITKAVSDLGIPYITLYIFSTENWKRTEAEVGFLMGLIKQHLKAELKFYADNNIRIEHIGNLSGLPQDIQDEINSVRDKTSAYTGTAIVLGINYGAHDEILRAIKKLNSDEIASINEESFSLKLDTGKIPPVDLLIRTGGEKRLSNFLLWQSAYAELYFTDTLWPDWTVENLYEAIEDYKKRNRRYGNA</sequence>
<feature type="binding site" evidence="2">
    <location>
        <position position="13"/>
    </location>
    <ligand>
        <name>Mg(2+)</name>
        <dbReference type="ChEBI" id="CHEBI:18420"/>
    </ligand>
</feature>
<feature type="binding site" evidence="2">
    <location>
        <position position="64"/>
    </location>
    <ligand>
        <name>substrate</name>
    </ligand>
</feature>
<comment type="caution">
    <text evidence="3">The sequence shown here is derived from an EMBL/GenBank/DDBJ whole genome shotgun (WGS) entry which is preliminary data.</text>
</comment>
<feature type="binding site" evidence="2">
    <location>
        <position position="18"/>
    </location>
    <ligand>
        <name>substrate</name>
    </ligand>
</feature>
<dbReference type="HOGENOM" id="CLU_038505_1_1_12"/>
<gene>
    <name evidence="3" type="ORF">HMPREF9726_01032</name>
</gene>
<feature type="binding site" evidence="2">
    <location>
        <position position="62"/>
    </location>
    <ligand>
        <name>substrate</name>
    </ligand>
</feature>
<dbReference type="HAMAP" id="MF_01139">
    <property type="entry name" value="ISPT"/>
    <property type="match status" value="1"/>
</dbReference>